<dbReference type="EMBL" id="CAICTM010000447">
    <property type="protein sequence ID" value="CAB9510703.1"/>
    <property type="molecule type" value="Genomic_DNA"/>
</dbReference>
<dbReference type="AlphaFoldDB" id="A0A9N8HHH5"/>
<gene>
    <name evidence="2" type="ORF">SEMRO_448_G145190.1</name>
</gene>
<dbReference type="OrthoDB" id="51924at2759"/>
<feature type="region of interest" description="Disordered" evidence="1">
    <location>
        <begin position="1"/>
        <end position="30"/>
    </location>
</feature>
<evidence type="ECO:0000313" key="3">
    <source>
        <dbReference type="Proteomes" id="UP001153069"/>
    </source>
</evidence>
<proteinExistence type="predicted"/>
<sequence>MRPLLRPPLSHDNLEEAEHAAPHRGQANWAEQHPLSDGADILLTVIHRLVEGNDLGEGDQTGYDNARYWDAGGPKLLSTLACHPVRAALAALARIETNEMPEGR</sequence>
<accession>A0A9N8HHH5</accession>
<comment type="caution">
    <text evidence="2">The sequence shown here is derived from an EMBL/GenBank/DDBJ whole genome shotgun (WGS) entry which is preliminary data.</text>
</comment>
<name>A0A9N8HHH5_9STRA</name>
<organism evidence="2 3">
    <name type="scientific">Seminavis robusta</name>
    <dbReference type="NCBI Taxonomy" id="568900"/>
    <lineage>
        <taxon>Eukaryota</taxon>
        <taxon>Sar</taxon>
        <taxon>Stramenopiles</taxon>
        <taxon>Ochrophyta</taxon>
        <taxon>Bacillariophyta</taxon>
        <taxon>Bacillariophyceae</taxon>
        <taxon>Bacillariophycidae</taxon>
        <taxon>Naviculales</taxon>
        <taxon>Naviculaceae</taxon>
        <taxon>Seminavis</taxon>
    </lineage>
</organism>
<dbReference type="Proteomes" id="UP001153069">
    <property type="component" value="Unassembled WGS sequence"/>
</dbReference>
<evidence type="ECO:0000313" key="2">
    <source>
        <dbReference type="EMBL" id="CAB9510703.1"/>
    </source>
</evidence>
<feature type="compositionally biased region" description="Basic and acidic residues" evidence="1">
    <location>
        <begin position="12"/>
        <end position="21"/>
    </location>
</feature>
<evidence type="ECO:0000256" key="1">
    <source>
        <dbReference type="SAM" id="MobiDB-lite"/>
    </source>
</evidence>
<keyword evidence="3" id="KW-1185">Reference proteome</keyword>
<protein>
    <submittedName>
        <fullName evidence="2">Uncharacterized protein</fullName>
    </submittedName>
</protein>
<reference evidence="2" key="1">
    <citation type="submission" date="2020-06" db="EMBL/GenBank/DDBJ databases">
        <authorList>
            <consortium name="Plant Systems Biology data submission"/>
        </authorList>
    </citation>
    <scope>NUCLEOTIDE SEQUENCE</scope>
    <source>
        <strain evidence="2">D6</strain>
    </source>
</reference>